<accession>A0A0U0T8C7</accession>
<dbReference type="Proteomes" id="UP000038802">
    <property type="component" value="Unassembled WGS sequence"/>
</dbReference>
<dbReference type="AlphaFoldDB" id="A0A0U0T8C7"/>
<evidence type="ECO:0000313" key="2">
    <source>
        <dbReference type="EMBL" id="COX36918.1"/>
    </source>
</evidence>
<dbReference type="EMBL" id="CSAE01000476">
    <property type="protein sequence ID" value="COW35656.1"/>
    <property type="molecule type" value="Genomic_DNA"/>
</dbReference>
<evidence type="ECO:0000313" key="1">
    <source>
        <dbReference type="EMBL" id="COW35656.1"/>
    </source>
</evidence>
<proteinExistence type="predicted"/>
<dbReference type="EMBL" id="CSAJ01000916">
    <property type="protein sequence ID" value="COX36918.1"/>
    <property type="molecule type" value="Genomic_DNA"/>
</dbReference>
<dbReference type="EMBL" id="CSBK01005259">
    <property type="protein sequence ID" value="CPC51641.1"/>
    <property type="molecule type" value="Genomic_DNA"/>
</dbReference>
<name>A0A0U0T8C7_MYCTX</name>
<protein>
    <submittedName>
        <fullName evidence="1">Uncharacterized protein</fullName>
    </submittedName>
</protein>
<reference evidence="1" key="1">
    <citation type="submission" date="2015-03" db="EMBL/GenBank/DDBJ databases">
        <authorList>
            <person name="Murphy D."/>
        </authorList>
    </citation>
    <scope>NUCLEOTIDE SEQUENCE [LARGE SCALE GENOMIC DNA]</scope>
    <source>
        <strain evidence="1">K00500041</strain>
    </source>
</reference>
<evidence type="ECO:0000313" key="5">
    <source>
        <dbReference type="Proteomes" id="UP000039021"/>
    </source>
</evidence>
<gene>
    <name evidence="1" type="ORF">ERS007703_03475</name>
    <name evidence="2" type="ORF">ERS007720_04382</name>
    <name evidence="3" type="ORF">ERS007739_05712</name>
</gene>
<reference evidence="3" key="2">
    <citation type="submission" date="2015-03" db="EMBL/GenBank/DDBJ databases">
        <authorList>
            <consortium name="Pathogen Informatics"/>
            <person name="Murphy D."/>
        </authorList>
    </citation>
    <scope>NUCLEOTIDE SEQUENCE</scope>
    <source>
        <strain evidence="3">N09902308</strain>
    </source>
</reference>
<sequence>MPLVRTGETWTTSPTSSIWPFPRYNATLCVPSGP</sequence>
<evidence type="ECO:0000313" key="4">
    <source>
        <dbReference type="Proteomes" id="UP000038802"/>
    </source>
</evidence>
<organism evidence="1 4">
    <name type="scientific">Mycobacterium tuberculosis</name>
    <dbReference type="NCBI Taxonomy" id="1773"/>
    <lineage>
        <taxon>Bacteria</taxon>
        <taxon>Bacillati</taxon>
        <taxon>Actinomycetota</taxon>
        <taxon>Actinomycetes</taxon>
        <taxon>Mycobacteriales</taxon>
        <taxon>Mycobacteriaceae</taxon>
        <taxon>Mycobacterium</taxon>
        <taxon>Mycobacterium tuberculosis complex</taxon>
    </lineage>
</organism>
<evidence type="ECO:0000313" key="3">
    <source>
        <dbReference type="EMBL" id="CPC51641.1"/>
    </source>
</evidence>
<dbReference type="Proteomes" id="UP000044938">
    <property type="component" value="Unassembled WGS sequence"/>
</dbReference>
<dbReference type="Proteomes" id="UP000039021">
    <property type="component" value="Unassembled WGS sequence"/>
</dbReference>
<reference evidence="4 5" key="3">
    <citation type="submission" date="2015-03" db="EMBL/GenBank/DDBJ databases">
        <authorList>
            <consortium name="Pathogen Informatics"/>
        </authorList>
    </citation>
    <scope>NUCLEOTIDE SEQUENCE [LARGE SCALE GENOMIC DNA]</scope>
    <source>
        <strain evidence="4">K00500041</strain>
        <strain evidence="2 6">M09401471</strain>
        <strain evidence="5">N09902308</strain>
    </source>
</reference>
<evidence type="ECO:0000313" key="6">
    <source>
        <dbReference type="Proteomes" id="UP000044938"/>
    </source>
</evidence>